<evidence type="ECO:0000313" key="4">
    <source>
        <dbReference type="Proteomes" id="UP000294830"/>
    </source>
</evidence>
<dbReference type="PANTHER" id="PTHR43567">
    <property type="entry name" value="FLAVOREDOXIN-RELATED-RELATED"/>
    <property type="match status" value="1"/>
</dbReference>
<dbReference type="InterPro" id="IPR002563">
    <property type="entry name" value="Flavin_Rdtase-like_dom"/>
</dbReference>
<comment type="similarity">
    <text evidence="1">Belongs to the flavoredoxin family.</text>
</comment>
<organism evidence="3 4">
    <name type="scientific">Acetobacteroides hydrogenigenes</name>
    <dbReference type="NCBI Taxonomy" id="979970"/>
    <lineage>
        <taxon>Bacteria</taxon>
        <taxon>Pseudomonadati</taxon>
        <taxon>Bacteroidota</taxon>
        <taxon>Bacteroidia</taxon>
        <taxon>Bacteroidales</taxon>
        <taxon>Rikenellaceae</taxon>
        <taxon>Acetobacteroides</taxon>
    </lineage>
</organism>
<dbReference type="InterPro" id="IPR012349">
    <property type="entry name" value="Split_barrel_FMN-bd"/>
</dbReference>
<dbReference type="InterPro" id="IPR052174">
    <property type="entry name" value="Flavoredoxin"/>
</dbReference>
<sequence length="184" mass="21214">MLPKRINIALGKTFNVDDMLKKVDINEVKKSATKLVGKDWMLITAGNPEDCNTMTASWGGFGELWNMPVVIVFIRPTRHTYSFVEREEYFTVSFFEEKYRSTLQLCGTVSGRKVEKIKESGLTPILSEHGSTYFGEAKLVCECRKVYFADVNPNNLLDEKIKKHYPHEDYHRMFIGEIVNTYAK</sequence>
<keyword evidence="4" id="KW-1185">Reference proteome</keyword>
<dbReference type="Gene3D" id="2.30.110.10">
    <property type="entry name" value="Electron Transport, Fmn-binding Protein, Chain A"/>
    <property type="match status" value="1"/>
</dbReference>
<dbReference type="PANTHER" id="PTHR43567:SF5">
    <property type="entry name" value="HYPOTHETICAL CYTOSOLIC PROTEIN"/>
    <property type="match status" value="1"/>
</dbReference>
<name>A0A4R2EZA9_9BACT</name>
<protein>
    <submittedName>
        <fullName evidence="3">Flavin reductase like protein</fullName>
    </submittedName>
</protein>
<accession>A0A4R2EZA9</accession>
<dbReference type="AlphaFoldDB" id="A0A4R2EZA9"/>
<comment type="caution">
    <text evidence="3">The sequence shown here is derived from an EMBL/GenBank/DDBJ whole genome shotgun (WGS) entry which is preliminary data.</text>
</comment>
<dbReference type="SUPFAM" id="SSF50475">
    <property type="entry name" value="FMN-binding split barrel"/>
    <property type="match status" value="1"/>
</dbReference>
<dbReference type="GO" id="GO:0010181">
    <property type="term" value="F:FMN binding"/>
    <property type="evidence" value="ECO:0007669"/>
    <property type="project" value="InterPro"/>
</dbReference>
<dbReference type="GO" id="GO:0016646">
    <property type="term" value="F:oxidoreductase activity, acting on the CH-NH group of donors, NAD or NADP as acceptor"/>
    <property type="evidence" value="ECO:0007669"/>
    <property type="project" value="UniProtKB-ARBA"/>
</dbReference>
<evidence type="ECO:0000256" key="1">
    <source>
        <dbReference type="ARBA" id="ARBA00038054"/>
    </source>
</evidence>
<dbReference type="Pfam" id="PF01613">
    <property type="entry name" value="Flavin_Reduct"/>
    <property type="match status" value="1"/>
</dbReference>
<gene>
    <name evidence="3" type="ORF">CLV25_101191</name>
</gene>
<dbReference type="EMBL" id="SLWB01000001">
    <property type="protein sequence ID" value="TCN72973.1"/>
    <property type="molecule type" value="Genomic_DNA"/>
</dbReference>
<feature type="domain" description="Flavin reductase like" evidence="2">
    <location>
        <begin position="41"/>
        <end position="182"/>
    </location>
</feature>
<proteinExistence type="inferred from homology"/>
<dbReference type="Proteomes" id="UP000294830">
    <property type="component" value="Unassembled WGS sequence"/>
</dbReference>
<evidence type="ECO:0000259" key="2">
    <source>
        <dbReference type="Pfam" id="PF01613"/>
    </source>
</evidence>
<reference evidence="3 4" key="1">
    <citation type="submission" date="2019-03" db="EMBL/GenBank/DDBJ databases">
        <title>Genomic Encyclopedia of Archaeal and Bacterial Type Strains, Phase II (KMG-II): from individual species to whole genera.</title>
        <authorList>
            <person name="Goeker M."/>
        </authorList>
    </citation>
    <scope>NUCLEOTIDE SEQUENCE [LARGE SCALE GENOMIC DNA]</scope>
    <source>
        <strain evidence="3 4">RL-C</strain>
    </source>
</reference>
<evidence type="ECO:0000313" key="3">
    <source>
        <dbReference type="EMBL" id="TCN72973.1"/>
    </source>
</evidence>